<accession>A0AAJ0UG81</accession>
<evidence type="ECO:0008006" key="3">
    <source>
        <dbReference type="Google" id="ProtNLM"/>
    </source>
</evidence>
<dbReference type="EMBL" id="NHSF01000059">
    <property type="protein sequence ID" value="MBK5930896.1"/>
    <property type="molecule type" value="Genomic_DNA"/>
</dbReference>
<reference evidence="1" key="1">
    <citation type="submission" date="2017-05" db="EMBL/GenBank/DDBJ databases">
        <authorList>
            <person name="Imhoff J.F."/>
            <person name="Rahn T."/>
            <person name="Kuenzel S."/>
            <person name="Neulinger S.C."/>
        </authorList>
    </citation>
    <scope>NUCLEOTIDE SEQUENCE</scope>
    <source>
        <strain evidence="1">DSM 4395</strain>
    </source>
</reference>
<organism evidence="1 2">
    <name type="scientific">Halochromatium salexigens</name>
    <name type="common">Chromatium salexigens</name>
    <dbReference type="NCBI Taxonomy" id="49447"/>
    <lineage>
        <taxon>Bacteria</taxon>
        <taxon>Pseudomonadati</taxon>
        <taxon>Pseudomonadota</taxon>
        <taxon>Gammaproteobacteria</taxon>
        <taxon>Chromatiales</taxon>
        <taxon>Chromatiaceae</taxon>
        <taxon>Halochromatium</taxon>
    </lineage>
</organism>
<proteinExistence type="predicted"/>
<evidence type="ECO:0000313" key="1">
    <source>
        <dbReference type="EMBL" id="MBK5930896.1"/>
    </source>
</evidence>
<sequence length="122" mass="13893">MVRQPQHFPLWRDANRLLLAIEQAMRDFPRYHKYTLGTDLRRQAMAICQLVRRAAPRGDDQVARVTQLVEAVDDLKLQIQLGKELQAFQSFKHFQAISELVVAVGKQSGGWRTLVPGLACPV</sequence>
<dbReference type="CDD" id="cd16376">
    <property type="entry name" value="Avd_like"/>
    <property type="match status" value="1"/>
</dbReference>
<dbReference type="SUPFAM" id="SSF158446">
    <property type="entry name" value="IVS-encoded protein-like"/>
    <property type="match status" value="1"/>
</dbReference>
<dbReference type="Gene3D" id="1.20.1440.60">
    <property type="entry name" value="23S rRNA-intervening sequence"/>
    <property type="match status" value="1"/>
</dbReference>
<keyword evidence="2" id="KW-1185">Reference proteome</keyword>
<name>A0AAJ0UG81_HALSE</name>
<evidence type="ECO:0000313" key="2">
    <source>
        <dbReference type="Proteomes" id="UP001296967"/>
    </source>
</evidence>
<reference evidence="1" key="2">
    <citation type="journal article" date="2020" name="Microorganisms">
        <title>Osmotic Adaptation and Compatible Solute Biosynthesis of Phototrophic Bacteria as Revealed from Genome Analyses.</title>
        <authorList>
            <person name="Imhoff J.F."/>
            <person name="Rahn T."/>
            <person name="Kunzel S."/>
            <person name="Keller A."/>
            <person name="Neulinger S.C."/>
        </authorList>
    </citation>
    <scope>NUCLEOTIDE SEQUENCE</scope>
    <source>
        <strain evidence="1">DSM 4395</strain>
    </source>
</reference>
<protein>
    <recommendedName>
        <fullName evidence="3">Four helix bundle protein</fullName>
    </recommendedName>
</protein>
<dbReference type="AlphaFoldDB" id="A0AAJ0UG81"/>
<comment type="caution">
    <text evidence="1">The sequence shown here is derived from an EMBL/GenBank/DDBJ whole genome shotgun (WGS) entry which is preliminary data.</text>
</comment>
<dbReference type="InterPro" id="IPR055360">
    <property type="entry name" value="bAvd"/>
</dbReference>
<gene>
    <name evidence="1" type="ORF">CCR82_10255</name>
</gene>
<dbReference type="Proteomes" id="UP001296967">
    <property type="component" value="Unassembled WGS sequence"/>
</dbReference>
<dbReference type="InterPro" id="IPR036583">
    <property type="entry name" value="23S_rRNA_IVS_sf"/>
</dbReference>